<dbReference type="InterPro" id="IPR003439">
    <property type="entry name" value="ABC_transporter-like_ATP-bd"/>
</dbReference>
<dbReference type="Pfam" id="PF00664">
    <property type="entry name" value="ABC_membrane"/>
    <property type="match status" value="1"/>
</dbReference>
<dbReference type="Pfam" id="PF03412">
    <property type="entry name" value="Peptidase_C39"/>
    <property type="match status" value="1"/>
</dbReference>
<dbReference type="InterPro" id="IPR017871">
    <property type="entry name" value="ABC_transporter-like_CS"/>
</dbReference>
<dbReference type="PROSITE" id="PS50929">
    <property type="entry name" value="ABC_TM1F"/>
    <property type="match status" value="1"/>
</dbReference>
<dbReference type="SUPFAM" id="SSF52540">
    <property type="entry name" value="P-loop containing nucleoside triphosphate hydrolases"/>
    <property type="match status" value="1"/>
</dbReference>
<feature type="domain" description="ABC transporter" evidence="8">
    <location>
        <begin position="487"/>
        <end position="723"/>
    </location>
</feature>
<dbReference type="InterPro" id="IPR027417">
    <property type="entry name" value="P-loop_NTPase"/>
</dbReference>
<evidence type="ECO:0000313" key="12">
    <source>
        <dbReference type="Proteomes" id="UP000682358"/>
    </source>
</evidence>
<proteinExistence type="predicted"/>
<dbReference type="InterPro" id="IPR005074">
    <property type="entry name" value="Peptidase_C39"/>
</dbReference>
<organism evidence="11 12">
    <name type="scientific">Providencia rettgeri</name>
    <dbReference type="NCBI Taxonomy" id="587"/>
    <lineage>
        <taxon>Bacteria</taxon>
        <taxon>Pseudomonadati</taxon>
        <taxon>Pseudomonadota</taxon>
        <taxon>Gammaproteobacteria</taxon>
        <taxon>Enterobacterales</taxon>
        <taxon>Morganellaceae</taxon>
        <taxon>Providencia</taxon>
    </lineage>
</organism>
<dbReference type="GO" id="GO:0006508">
    <property type="term" value="P:proteolysis"/>
    <property type="evidence" value="ECO:0007669"/>
    <property type="project" value="InterPro"/>
</dbReference>
<dbReference type="Gene3D" id="3.90.70.10">
    <property type="entry name" value="Cysteine proteinases"/>
    <property type="match status" value="1"/>
</dbReference>
<keyword evidence="5 7" id="KW-1133">Transmembrane helix</keyword>
<evidence type="ECO:0000256" key="6">
    <source>
        <dbReference type="ARBA" id="ARBA00023136"/>
    </source>
</evidence>
<feature type="transmembrane region" description="Helical" evidence="7">
    <location>
        <begin position="209"/>
        <end position="229"/>
    </location>
</feature>
<dbReference type="GO" id="GO:0016887">
    <property type="term" value="F:ATP hydrolysis activity"/>
    <property type="evidence" value="ECO:0007669"/>
    <property type="project" value="InterPro"/>
</dbReference>
<reference evidence="11" key="1">
    <citation type="submission" date="2021-06" db="EMBL/GenBank/DDBJ databases">
        <title>Emergence of genetically related NDM-1-producing Providencia rettgeri strains in Argentina.</title>
        <authorList>
            <person name="Pasteran F."/>
            <person name="Meo A."/>
            <person name="Gomez S."/>
            <person name="Derdoy L."/>
            <person name="Albronoz E."/>
            <person name="Faccone D."/>
            <person name="Guerriero L."/>
            <person name="Archuby D."/>
            <person name="Tarzia A."/>
            <person name="Lopez M."/>
            <person name="Corso A."/>
        </authorList>
    </citation>
    <scope>NUCLEOTIDE SEQUENCE</scope>
    <source>
        <strain evidence="11">PreM15628</strain>
    </source>
</reference>
<dbReference type="PROSITE" id="PS00211">
    <property type="entry name" value="ABC_TRANSPORTER_1"/>
    <property type="match status" value="1"/>
</dbReference>
<evidence type="ECO:0000256" key="4">
    <source>
        <dbReference type="ARBA" id="ARBA00022840"/>
    </source>
</evidence>
<keyword evidence="2 7" id="KW-0812">Transmembrane</keyword>
<dbReference type="Gene3D" id="3.40.50.300">
    <property type="entry name" value="P-loop containing nucleotide triphosphate hydrolases"/>
    <property type="match status" value="1"/>
</dbReference>
<dbReference type="GO" id="GO:0005886">
    <property type="term" value="C:plasma membrane"/>
    <property type="evidence" value="ECO:0007669"/>
    <property type="project" value="UniProtKB-SubCell"/>
</dbReference>
<dbReference type="InterPro" id="IPR036640">
    <property type="entry name" value="ABC1_TM_sf"/>
</dbReference>
<accession>A0AAJ4NI86</accession>
<evidence type="ECO:0000256" key="5">
    <source>
        <dbReference type="ARBA" id="ARBA00022989"/>
    </source>
</evidence>
<feature type="domain" description="ABC transmembrane type-1" evidence="9">
    <location>
        <begin position="172"/>
        <end position="450"/>
    </location>
</feature>
<evidence type="ECO:0000259" key="10">
    <source>
        <dbReference type="PROSITE" id="PS50990"/>
    </source>
</evidence>
<sequence length="738" mass="81391">MKNIIPNFVSQEETNECGLACIAMLAQTQGLNVSLETLREVYPASDHGTSLIDLSSILANYGVATTPVLFEHQELNSLPLPAILHYGASHFVLLAYRKGNNVCVMNPAIGQQWLPFSALKAEISGYALILEPDTALEKIESLAPEDKNDGAGEKAPHAMSLKETSEIRGVYWLMIFAFLVSLTLFLMPAMVSNAINQAFSDAKNAIFPYGWFIVAFVVATLLALGVRMLSERFVKHFVLIKSGVGFSRLLSNPLRFFEKRAPGDVFSRFVAWQGALTEKIELDNGLRTDWVICAIALGTMFWIAPVLAAISAAGVTVMGLISVWAIIRDRWYTQQLQLKSAELNDFFMETLQGILTIKTAGIENQRKAQFAWLSRELFTCMQRRNVYQQIKDGIYQLTGSLEMVIFMLVVLPMVANELISLGDFFAYSFLRQIFTNYVTRIFYAIIHKSQLHIIDTRAHSLFPKKSEQDTAPFHEKQAAVLGKAPHLSFNGIHFSYDPAKPILNNVSLDLPSGTQVAIVGESGAGKSTLLRTIAGLFSPQQGVCESNGEVVSVQQLTQLVCLQSQEDILFNATVLDNITLFDPNFREKDKKRVEVLLDKLALGAVINQLPGGVNALIRESHAALSLGQRQRLLLARSLYSARPILLLDEPTANLDEETAKIVMATIQSHCQKTGKTLIVVTHSEELAANFDALYRIVDGKLSLENSPNKAPCVTTGTPQPEPSLLAAMEGTPSWPLAT</sequence>
<evidence type="ECO:0000313" key="11">
    <source>
        <dbReference type="EMBL" id="QWQ20322.2"/>
    </source>
</evidence>
<dbReference type="PANTHER" id="PTHR24221:SF606">
    <property type="entry name" value="COLICIN V SECRETION-PROCESSING ATP-BINDING PROTEIN"/>
    <property type="match status" value="1"/>
</dbReference>
<feature type="transmembrane region" description="Helical" evidence="7">
    <location>
        <begin position="309"/>
        <end position="327"/>
    </location>
</feature>
<dbReference type="Pfam" id="PF00005">
    <property type="entry name" value="ABC_tran"/>
    <property type="match status" value="1"/>
</dbReference>
<dbReference type="InterPro" id="IPR039421">
    <property type="entry name" value="Type_1_exporter"/>
</dbReference>
<evidence type="ECO:0000256" key="3">
    <source>
        <dbReference type="ARBA" id="ARBA00022741"/>
    </source>
</evidence>
<dbReference type="InterPro" id="IPR003593">
    <property type="entry name" value="AAA+_ATPase"/>
</dbReference>
<dbReference type="EMBL" id="CP076405">
    <property type="protein sequence ID" value="QWQ20322.2"/>
    <property type="molecule type" value="Genomic_DNA"/>
</dbReference>
<dbReference type="GO" id="GO:0140359">
    <property type="term" value="F:ABC-type transporter activity"/>
    <property type="evidence" value="ECO:0007669"/>
    <property type="project" value="InterPro"/>
</dbReference>
<dbReference type="Gene3D" id="1.20.1560.10">
    <property type="entry name" value="ABC transporter type 1, transmembrane domain"/>
    <property type="match status" value="1"/>
</dbReference>
<keyword evidence="6 7" id="KW-0472">Membrane</keyword>
<feature type="transmembrane region" description="Helical" evidence="7">
    <location>
        <begin position="393"/>
        <end position="415"/>
    </location>
</feature>
<gene>
    <name evidence="11" type="ORF">KOF27_17260</name>
</gene>
<evidence type="ECO:0000256" key="2">
    <source>
        <dbReference type="ARBA" id="ARBA00022692"/>
    </source>
</evidence>
<evidence type="ECO:0000256" key="7">
    <source>
        <dbReference type="SAM" id="Phobius"/>
    </source>
</evidence>
<dbReference type="GO" id="GO:0005524">
    <property type="term" value="F:ATP binding"/>
    <property type="evidence" value="ECO:0007669"/>
    <property type="project" value="UniProtKB-KW"/>
</dbReference>
<dbReference type="SMART" id="SM00382">
    <property type="entry name" value="AAA"/>
    <property type="match status" value="1"/>
</dbReference>
<keyword evidence="4 11" id="KW-0067">ATP-binding</keyword>
<dbReference type="AlphaFoldDB" id="A0AAJ4NI86"/>
<comment type="subcellular location">
    <subcellularLocation>
        <location evidence="1">Cell membrane</location>
        <topology evidence="1">Multi-pass membrane protein</topology>
    </subcellularLocation>
</comment>
<keyword evidence="3" id="KW-0547">Nucleotide-binding</keyword>
<dbReference type="PROSITE" id="PS50893">
    <property type="entry name" value="ABC_TRANSPORTER_2"/>
    <property type="match status" value="1"/>
</dbReference>
<evidence type="ECO:0000259" key="8">
    <source>
        <dbReference type="PROSITE" id="PS50893"/>
    </source>
</evidence>
<dbReference type="SUPFAM" id="SSF90123">
    <property type="entry name" value="ABC transporter transmembrane region"/>
    <property type="match status" value="1"/>
</dbReference>
<name>A0AAJ4NI86_PRORE</name>
<evidence type="ECO:0000256" key="1">
    <source>
        <dbReference type="ARBA" id="ARBA00004651"/>
    </source>
</evidence>
<dbReference type="PANTHER" id="PTHR24221">
    <property type="entry name" value="ATP-BINDING CASSETTE SUB-FAMILY B"/>
    <property type="match status" value="1"/>
</dbReference>
<protein>
    <submittedName>
        <fullName evidence="11">ATP-binding cassette domain-containing protein</fullName>
    </submittedName>
</protein>
<dbReference type="PROSITE" id="PS50990">
    <property type="entry name" value="PEPTIDASE_C39"/>
    <property type="match status" value="1"/>
</dbReference>
<feature type="transmembrane region" description="Helical" evidence="7">
    <location>
        <begin position="169"/>
        <end position="189"/>
    </location>
</feature>
<feature type="domain" description="Peptidase C39" evidence="10">
    <location>
        <begin position="11"/>
        <end position="130"/>
    </location>
</feature>
<feature type="transmembrane region" description="Helical" evidence="7">
    <location>
        <begin position="286"/>
        <end position="303"/>
    </location>
</feature>
<dbReference type="Proteomes" id="UP000682358">
    <property type="component" value="Chromosome"/>
</dbReference>
<evidence type="ECO:0000259" key="9">
    <source>
        <dbReference type="PROSITE" id="PS50929"/>
    </source>
</evidence>
<dbReference type="InterPro" id="IPR011527">
    <property type="entry name" value="ABC1_TM_dom"/>
</dbReference>
<dbReference type="GO" id="GO:0008233">
    <property type="term" value="F:peptidase activity"/>
    <property type="evidence" value="ECO:0007669"/>
    <property type="project" value="InterPro"/>
</dbReference>
<dbReference type="GO" id="GO:0034040">
    <property type="term" value="F:ATPase-coupled lipid transmembrane transporter activity"/>
    <property type="evidence" value="ECO:0007669"/>
    <property type="project" value="TreeGrafter"/>
</dbReference>